<dbReference type="Proteomes" id="UP001244563">
    <property type="component" value="Unassembled WGS sequence"/>
</dbReference>
<dbReference type="EC" id="3.1.3.41" evidence="2"/>
<name>A0ABT9TN56_PAENI</name>
<dbReference type="Pfam" id="PF13242">
    <property type="entry name" value="Hydrolase_like"/>
    <property type="match status" value="1"/>
</dbReference>
<dbReference type="InterPro" id="IPR036412">
    <property type="entry name" value="HAD-like_sf"/>
</dbReference>
<dbReference type="InterPro" id="IPR023214">
    <property type="entry name" value="HAD_sf"/>
</dbReference>
<dbReference type="Pfam" id="PF13344">
    <property type="entry name" value="Hydrolase_6"/>
    <property type="match status" value="1"/>
</dbReference>
<dbReference type="NCBIfam" id="TIGR01460">
    <property type="entry name" value="HAD-SF-IIA"/>
    <property type="match status" value="1"/>
</dbReference>
<dbReference type="PANTHER" id="PTHR19288:SF46">
    <property type="entry name" value="HALOACID DEHALOGENASE-LIKE HYDROLASE DOMAIN-CONTAINING PROTEIN 2"/>
    <property type="match status" value="1"/>
</dbReference>
<dbReference type="SUPFAM" id="SSF56784">
    <property type="entry name" value="HAD-like"/>
    <property type="match status" value="1"/>
</dbReference>
<comment type="caution">
    <text evidence="2">The sequence shown here is derived from an EMBL/GenBank/DDBJ whole genome shotgun (WGS) entry which is preliminary data.</text>
</comment>
<dbReference type="EMBL" id="JAUSSW010000007">
    <property type="protein sequence ID" value="MDQ0103090.1"/>
    <property type="molecule type" value="Genomic_DNA"/>
</dbReference>
<dbReference type="Gene3D" id="3.40.50.1000">
    <property type="entry name" value="HAD superfamily/HAD-like"/>
    <property type="match status" value="2"/>
</dbReference>
<dbReference type="InterPro" id="IPR006357">
    <property type="entry name" value="HAD-SF_hydro_IIA"/>
</dbReference>
<evidence type="ECO:0000313" key="2">
    <source>
        <dbReference type="EMBL" id="MDQ0103090.1"/>
    </source>
</evidence>
<keyword evidence="2" id="KW-0378">Hydrolase</keyword>
<sequence length="269" mass="29094">MNDFENQPWPEPIEGFVLDLDGTVYRGDVPIESAFEALHQIRASGIPTVFMTNNSTKSRADFAAKLTRMGFTTEAEEIVNTAYATARYLVEHYERGLTAYVLGAPALCREIEEAGFVLSSHKPDIVVIGLDRELTYVKLRTAVRAILAGAHFIATNPDKLIPDGGELDPGAGTLVAAVESATRNVTTPIVIGKPESHMPLIALELLGSRPERTVAVGDQIFTDVAAAQRAGMFGVLVETGVPIHAFEDVIPDRVISSLLEIPLVHPVRP</sequence>
<evidence type="ECO:0000313" key="3">
    <source>
        <dbReference type="Proteomes" id="UP001244563"/>
    </source>
</evidence>
<evidence type="ECO:0000256" key="1">
    <source>
        <dbReference type="PIRNR" id="PIRNR000915"/>
    </source>
</evidence>
<dbReference type="PANTHER" id="PTHR19288">
    <property type="entry name" value="4-NITROPHENYLPHOSPHATASE-RELATED"/>
    <property type="match status" value="1"/>
</dbReference>
<dbReference type="GO" id="GO:0016787">
    <property type="term" value="F:hydrolase activity"/>
    <property type="evidence" value="ECO:0007669"/>
    <property type="project" value="UniProtKB-KW"/>
</dbReference>
<protein>
    <submittedName>
        <fullName evidence="2">4-nitrophenyl phosphatase</fullName>
        <ecNumber evidence="2">3.1.3.41</ecNumber>
    </submittedName>
</protein>
<reference evidence="2 3" key="1">
    <citation type="submission" date="2023-07" db="EMBL/GenBank/DDBJ databases">
        <title>Sorghum-associated microbial communities from plants grown in Nebraska, USA.</title>
        <authorList>
            <person name="Schachtman D."/>
        </authorList>
    </citation>
    <scope>NUCLEOTIDE SEQUENCE [LARGE SCALE GENOMIC DNA]</scope>
    <source>
        <strain evidence="2 3">CC523</strain>
    </source>
</reference>
<dbReference type="RefSeq" id="WP_064723059.1">
    <property type="nucleotide sequence ID" value="NZ_BDDW01000011.1"/>
</dbReference>
<keyword evidence="3" id="KW-1185">Reference proteome</keyword>
<dbReference type="PIRSF" id="PIRSF000915">
    <property type="entry name" value="PGP-type_phosphatase"/>
    <property type="match status" value="1"/>
</dbReference>
<comment type="similarity">
    <text evidence="1">Belongs to the HAD-like hydrolase superfamily.</text>
</comment>
<accession>A0ABT9TN56</accession>
<organism evidence="2 3">
    <name type="scientific">Paenarthrobacter nicotinovorans</name>
    <name type="common">Arthrobacter nicotinovorans</name>
    <dbReference type="NCBI Taxonomy" id="29320"/>
    <lineage>
        <taxon>Bacteria</taxon>
        <taxon>Bacillati</taxon>
        <taxon>Actinomycetota</taxon>
        <taxon>Actinomycetes</taxon>
        <taxon>Micrococcales</taxon>
        <taxon>Micrococcaceae</taxon>
        <taxon>Paenarthrobacter</taxon>
    </lineage>
</organism>
<gene>
    <name evidence="2" type="ORF">J2T10_002747</name>
</gene>
<proteinExistence type="inferred from homology"/>